<feature type="transmembrane region" description="Helical" evidence="1">
    <location>
        <begin position="6"/>
        <end position="26"/>
    </location>
</feature>
<dbReference type="Proteomes" id="UP000094342">
    <property type="component" value="Unassembled WGS sequence"/>
</dbReference>
<feature type="transmembrane region" description="Helical" evidence="1">
    <location>
        <begin position="33"/>
        <end position="49"/>
    </location>
</feature>
<dbReference type="RefSeq" id="WP_069459972.1">
    <property type="nucleotide sequence ID" value="NZ_LYBW01000060.1"/>
</dbReference>
<dbReference type="STRING" id="1752398.A8M32_19245"/>
<name>A0A1E3V9H2_9HYPH</name>
<organism evidence="2 3">
    <name type="scientific">Sinorhizobium alkalisoli</name>
    <dbReference type="NCBI Taxonomy" id="1752398"/>
    <lineage>
        <taxon>Bacteria</taxon>
        <taxon>Pseudomonadati</taxon>
        <taxon>Pseudomonadota</taxon>
        <taxon>Alphaproteobacteria</taxon>
        <taxon>Hyphomicrobiales</taxon>
        <taxon>Rhizobiaceae</taxon>
        <taxon>Sinorhizobium/Ensifer group</taxon>
        <taxon>Sinorhizobium</taxon>
    </lineage>
</organism>
<reference evidence="3" key="1">
    <citation type="submission" date="2016-05" db="EMBL/GenBank/DDBJ databases">
        <authorList>
            <person name="Li Y."/>
        </authorList>
    </citation>
    <scope>NUCLEOTIDE SEQUENCE [LARGE SCALE GENOMIC DNA]</scope>
    <source>
        <strain evidence="3">YIC4027</strain>
    </source>
</reference>
<evidence type="ECO:0000313" key="3">
    <source>
        <dbReference type="Proteomes" id="UP000094342"/>
    </source>
</evidence>
<dbReference type="AlphaFoldDB" id="A0A1E3V9H2"/>
<keyword evidence="1" id="KW-0812">Transmembrane</keyword>
<gene>
    <name evidence="2" type="ORF">A8M32_19245</name>
</gene>
<comment type="caution">
    <text evidence="2">The sequence shown here is derived from an EMBL/GenBank/DDBJ whole genome shotgun (WGS) entry which is preliminary data.</text>
</comment>
<keyword evidence="1" id="KW-1133">Transmembrane helix</keyword>
<dbReference type="EMBL" id="LYBW01000060">
    <property type="protein sequence ID" value="ODR90273.1"/>
    <property type="molecule type" value="Genomic_DNA"/>
</dbReference>
<evidence type="ECO:0000256" key="1">
    <source>
        <dbReference type="SAM" id="Phobius"/>
    </source>
</evidence>
<evidence type="ECO:0000313" key="2">
    <source>
        <dbReference type="EMBL" id="ODR90273.1"/>
    </source>
</evidence>
<dbReference type="OrthoDB" id="8601734at2"/>
<keyword evidence="1" id="KW-0472">Membrane</keyword>
<proteinExistence type="predicted"/>
<accession>A0A1E3V9H2</accession>
<sequence>MLFEFIAALVAGVALAGIMMLIRWMSRGRLPRWVVPAAAGIGMLSYAVWSEYSWFARATNALPPGTVVTWKNESRSFWRPWSYYAPVVNRFTAVDVAHAQRHPNQPGLVMADLLFSARWKSPARMKTVFDCNGNRRGDLLGENVSVTEDGAIVGADWVAVPADDPALQAACRES</sequence>
<protein>
    <submittedName>
        <fullName evidence="2">Uncharacterized protein</fullName>
    </submittedName>
</protein>
<keyword evidence="3" id="KW-1185">Reference proteome</keyword>